<reference evidence="1 2" key="1">
    <citation type="journal article" date="2021" name="bioRxiv">
        <title>Unique metabolic strategies in Hadean analogues reveal hints for primordial physiology.</title>
        <authorList>
            <person name="Nobu M.K."/>
            <person name="Nakai R."/>
            <person name="Tamazawa S."/>
            <person name="Mori H."/>
            <person name="Toyoda A."/>
            <person name="Ijiri A."/>
            <person name="Suzuki S."/>
            <person name="Kurokawa K."/>
            <person name="Kamagata Y."/>
            <person name="Tamaki H."/>
        </authorList>
    </citation>
    <scope>NUCLEOTIDE SEQUENCE [LARGE SCALE GENOMIC DNA]</scope>
    <source>
        <strain evidence="1">BS525</strain>
    </source>
</reference>
<evidence type="ECO:0000313" key="2">
    <source>
        <dbReference type="Proteomes" id="UP000811545"/>
    </source>
</evidence>
<gene>
    <name evidence="1" type="ORF">DDT42_01398</name>
</gene>
<accession>A0A9E2F4W6</accession>
<proteinExistence type="predicted"/>
<sequence>MNMEDITKVVERKIWTADQLLLQLGEIKKKSESLSSEERMRIPGFSDDWSEEGVTKYVKEVGKAVEDPIKYKNKVRLEGIGVKTERISDDILGDTFGIDEILRLFQKLKNINENINEILIAEVLLASWLKEGTDNTKEKLEGIVTAKPAFKRVLESGADKKLKSELVRRSIIDVTFLSKAEDAITKFANLRDYEVVLDYDGDFERLYQNLGEAWAKIQQIQQTYGISEAEIKNLINGKALLDAAELLANMDKEYAERKRKLLEEWNMYASTLKSFGEEVLEPPESLQELGKAIEDLRNRCLEYLGGSGLKLLKFLKGEDEFPTNVGIEEIRKALESLRPFFLKALREER</sequence>
<dbReference type="Proteomes" id="UP000811545">
    <property type="component" value="Unassembled WGS sequence"/>
</dbReference>
<comment type="caution">
    <text evidence="1">The sequence shown here is derived from an EMBL/GenBank/DDBJ whole genome shotgun (WGS) entry which is preliminary data.</text>
</comment>
<dbReference type="AlphaFoldDB" id="A0A9E2F4W6"/>
<name>A0A9E2F4W6_PSYF1</name>
<organism evidence="1 2">
    <name type="scientific">Psychracetigena formicireducens</name>
    <dbReference type="NCBI Taxonomy" id="2986056"/>
    <lineage>
        <taxon>Bacteria</taxon>
        <taxon>Bacillati</taxon>
        <taxon>Candidatus Lithacetigenota</taxon>
        <taxon>Candidatus Psychracetigena</taxon>
    </lineage>
</organism>
<evidence type="ECO:0000313" key="1">
    <source>
        <dbReference type="EMBL" id="MBT9145526.1"/>
    </source>
</evidence>
<dbReference type="EMBL" id="QLTW01000108">
    <property type="protein sequence ID" value="MBT9145526.1"/>
    <property type="molecule type" value="Genomic_DNA"/>
</dbReference>
<protein>
    <submittedName>
        <fullName evidence="1">Uncharacterized protein</fullName>
    </submittedName>
</protein>